<dbReference type="InterPro" id="IPR046335">
    <property type="entry name" value="LacI/GalR-like_sensor"/>
</dbReference>
<proteinExistence type="predicted"/>
<organism evidence="5 6">
    <name type="scientific">Ramlibacter monticola</name>
    <dbReference type="NCBI Taxonomy" id="1926872"/>
    <lineage>
        <taxon>Bacteria</taxon>
        <taxon>Pseudomonadati</taxon>
        <taxon>Pseudomonadota</taxon>
        <taxon>Betaproteobacteria</taxon>
        <taxon>Burkholderiales</taxon>
        <taxon>Comamonadaceae</taxon>
        <taxon>Ramlibacter</taxon>
    </lineage>
</organism>
<accession>A0A936Z324</accession>
<dbReference type="RefSeq" id="WP_201675644.1">
    <property type="nucleotide sequence ID" value="NZ_JAEQNE010000004.1"/>
</dbReference>
<keyword evidence="1" id="KW-0805">Transcription regulation</keyword>
<dbReference type="Proteomes" id="UP000599109">
    <property type="component" value="Unassembled WGS sequence"/>
</dbReference>
<dbReference type="SUPFAM" id="SSF53822">
    <property type="entry name" value="Periplasmic binding protein-like I"/>
    <property type="match status" value="1"/>
</dbReference>
<dbReference type="CDD" id="cd01392">
    <property type="entry name" value="HTH_LacI"/>
    <property type="match status" value="1"/>
</dbReference>
<dbReference type="PANTHER" id="PTHR30146:SF33">
    <property type="entry name" value="TRANSCRIPTIONAL REGULATOR"/>
    <property type="match status" value="1"/>
</dbReference>
<dbReference type="Pfam" id="PF00356">
    <property type="entry name" value="LacI"/>
    <property type="match status" value="1"/>
</dbReference>
<protein>
    <submittedName>
        <fullName evidence="5">LacI family DNA-binding transcriptional regulator</fullName>
    </submittedName>
</protein>
<dbReference type="EMBL" id="JAEQNE010000004">
    <property type="protein sequence ID" value="MBL0392981.1"/>
    <property type="molecule type" value="Genomic_DNA"/>
</dbReference>
<keyword evidence="3" id="KW-0804">Transcription</keyword>
<dbReference type="AlphaFoldDB" id="A0A936Z324"/>
<keyword evidence="6" id="KW-1185">Reference proteome</keyword>
<dbReference type="PANTHER" id="PTHR30146">
    <property type="entry name" value="LACI-RELATED TRANSCRIPTIONAL REPRESSOR"/>
    <property type="match status" value="1"/>
</dbReference>
<evidence type="ECO:0000256" key="2">
    <source>
        <dbReference type="ARBA" id="ARBA00023125"/>
    </source>
</evidence>
<evidence type="ECO:0000313" key="5">
    <source>
        <dbReference type="EMBL" id="MBL0392981.1"/>
    </source>
</evidence>
<dbReference type="SUPFAM" id="SSF47413">
    <property type="entry name" value="lambda repressor-like DNA-binding domains"/>
    <property type="match status" value="1"/>
</dbReference>
<feature type="domain" description="HTH lacI-type" evidence="4">
    <location>
        <begin position="22"/>
        <end position="76"/>
    </location>
</feature>
<sequence>MSSRPTAEFPTPTKPNARARAASLEDVAALAGVSPGTVSRALSRPEMISEATRQRVLEAADRIGYVPNGAARAMAMRRTLTVGAVIPRFGTSSFPTMVQALETTLAERGYTLLLAAPDNKGSQTTDMVRTLLARGVDALALLGSRHPQEVFALLKTQGTPFVQLWTQDDALGPCVGFDESQAAALVVDHLADFGHREIGFIGGYTRNNERAEARLAGLMRAVAKRGLTLREDATVETEYGLQQGFDAMERIRLGGSPVSAVVCGNDYLAAGALAALDQAGVPVPQRLSVASFNDNEFAPFMHPPLTTVHLPIQEMGEQAGRHLLAVLQNQAPEAAAPLPVHLVIRRSTGPRG</sequence>
<dbReference type="Pfam" id="PF13377">
    <property type="entry name" value="Peripla_BP_3"/>
    <property type="match status" value="1"/>
</dbReference>
<dbReference type="InterPro" id="IPR010982">
    <property type="entry name" value="Lambda_DNA-bd_dom_sf"/>
</dbReference>
<gene>
    <name evidence="5" type="ORF">JJ685_17715</name>
</gene>
<dbReference type="SMART" id="SM00354">
    <property type="entry name" value="HTH_LACI"/>
    <property type="match status" value="1"/>
</dbReference>
<dbReference type="Gene3D" id="3.40.50.2300">
    <property type="match status" value="2"/>
</dbReference>
<dbReference type="GO" id="GO:0000976">
    <property type="term" value="F:transcription cis-regulatory region binding"/>
    <property type="evidence" value="ECO:0007669"/>
    <property type="project" value="TreeGrafter"/>
</dbReference>
<evidence type="ECO:0000259" key="4">
    <source>
        <dbReference type="PROSITE" id="PS50932"/>
    </source>
</evidence>
<dbReference type="PROSITE" id="PS50932">
    <property type="entry name" value="HTH_LACI_2"/>
    <property type="match status" value="1"/>
</dbReference>
<name>A0A936Z324_9BURK</name>
<comment type="caution">
    <text evidence="5">The sequence shown here is derived from an EMBL/GenBank/DDBJ whole genome shotgun (WGS) entry which is preliminary data.</text>
</comment>
<dbReference type="Gene3D" id="1.10.260.40">
    <property type="entry name" value="lambda repressor-like DNA-binding domains"/>
    <property type="match status" value="1"/>
</dbReference>
<dbReference type="PROSITE" id="PS00356">
    <property type="entry name" value="HTH_LACI_1"/>
    <property type="match status" value="1"/>
</dbReference>
<dbReference type="InterPro" id="IPR028082">
    <property type="entry name" value="Peripla_BP_I"/>
</dbReference>
<evidence type="ECO:0000256" key="3">
    <source>
        <dbReference type="ARBA" id="ARBA00023163"/>
    </source>
</evidence>
<keyword evidence="2 5" id="KW-0238">DNA-binding</keyword>
<reference evidence="5 6" key="1">
    <citation type="journal article" date="2017" name="Int. J. Syst. Evol. Microbiol.">
        <title>Ramlibacter monticola sp. nov., isolated from forest soil.</title>
        <authorList>
            <person name="Chaudhary D.K."/>
            <person name="Kim J."/>
        </authorList>
    </citation>
    <scope>NUCLEOTIDE SEQUENCE [LARGE SCALE GENOMIC DNA]</scope>
    <source>
        <strain evidence="5 6">KACC 19175</strain>
    </source>
</reference>
<evidence type="ECO:0000256" key="1">
    <source>
        <dbReference type="ARBA" id="ARBA00023015"/>
    </source>
</evidence>
<dbReference type="InterPro" id="IPR000843">
    <property type="entry name" value="HTH_LacI"/>
</dbReference>
<dbReference type="GO" id="GO:0003700">
    <property type="term" value="F:DNA-binding transcription factor activity"/>
    <property type="evidence" value="ECO:0007669"/>
    <property type="project" value="TreeGrafter"/>
</dbReference>
<evidence type="ECO:0000313" key="6">
    <source>
        <dbReference type="Proteomes" id="UP000599109"/>
    </source>
</evidence>